<dbReference type="InterPro" id="IPR000836">
    <property type="entry name" value="PRTase_dom"/>
</dbReference>
<evidence type="ECO:0000313" key="5">
    <source>
        <dbReference type="Proteomes" id="UP000228948"/>
    </source>
</evidence>
<reference evidence="4 5" key="1">
    <citation type="submission" date="2017-11" db="EMBL/GenBank/DDBJ databases">
        <title>Revised Sequence and Annotation of the Rhodobaca barguzinensis strain alga05 Genome.</title>
        <authorList>
            <person name="Kopejtka K."/>
            <person name="Tomasch J.M."/>
            <person name="Bunk B."/>
            <person name="Koblizek M."/>
        </authorList>
    </citation>
    <scope>NUCLEOTIDE SEQUENCE [LARGE SCALE GENOMIC DNA]</scope>
    <source>
        <strain evidence="5">alga05</strain>
    </source>
</reference>
<proteinExistence type="inferred from homology"/>
<dbReference type="InterPro" id="IPR029057">
    <property type="entry name" value="PRTase-like"/>
</dbReference>
<dbReference type="Pfam" id="PF00156">
    <property type="entry name" value="Pribosyltran"/>
    <property type="match status" value="1"/>
</dbReference>
<evidence type="ECO:0000256" key="1">
    <source>
        <dbReference type="ARBA" id="ARBA00008007"/>
    </source>
</evidence>
<dbReference type="OrthoDB" id="9779910at2"/>
<dbReference type="KEGG" id="rbg:BG454_16465"/>
<dbReference type="PANTHER" id="PTHR47505:SF1">
    <property type="entry name" value="DNA UTILIZATION PROTEIN YHGH"/>
    <property type="match status" value="1"/>
</dbReference>
<sequence>MQNLLGYAAKHSSALAHSLLRAVYPPQCLTCDELVEQEGALCATCWPQTPFIFGLCCDSCGAPLPGDDSGRPVHCDECLTLARPWDQGRAAMLYGDKARQILLGLKYYDRLDYAKPAARWMARVAAPMLRPDTLVAPVPLHWLRLLKRRYNQSALLSQALAQQLGLEHCPDLLIRARYTGTQDKRGRAGRFENVEGAFAPHKRHIDRLKGRHILLVDDVMTAGATLSAVADTCLAHNAASVRVVALARVARSE</sequence>
<dbReference type="PANTHER" id="PTHR47505">
    <property type="entry name" value="DNA UTILIZATION PROTEIN YHGH"/>
    <property type="match status" value="1"/>
</dbReference>
<feature type="domain" description="Phosphoribosyltransferase" evidence="2">
    <location>
        <begin position="154"/>
        <end position="250"/>
    </location>
</feature>
<evidence type="ECO:0000259" key="3">
    <source>
        <dbReference type="Pfam" id="PF18912"/>
    </source>
</evidence>
<evidence type="ECO:0000259" key="2">
    <source>
        <dbReference type="Pfam" id="PF00156"/>
    </source>
</evidence>
<evidence type="ECO:0000313" key="4">
    <source>
        <dbReference type="EMBL" id="ATX67210.1"/>
    </source>
</evidence>
<protein>
    <submittedName>
        <fullName evidence="4">ComF family protein</fullName>
    </submittedName>
</protein>
<keyword evidence="5" id="KW-1185">Reference proteome</keyword>
<dbReference type="SUPFAM" id="SSF53271">
    <property type="entry name" value="PRTase-like"/>
    <property type="match status" value="1"/>
</dbReference>
<dbReference type="EMBL" id="CP024899">
    <property type="protein sequence ID" value="ATX67210.1"/>
    <property type="molecule type" value="Genomic_DNA"/>
</dbReference>
<dbReference type="CDD" id="cd06223">
    <property type="entry name" value="PRTases_typeI"/>
    <property type="match status" value="1"/>
</dbReference>
<feature type="domain" description="Double zinc ribbon" evidence="3">
    <location>
        <begin position="19"/>
        <end position="79"/>
    </location>
</feature>
<name>A0A2K8KL65_9RHOB</name>
<dbReference type="STRING" id="441209.GCA_001870665_03078"/>
<dbReference type="Proteomes" id="UP000228948">
    <property type="component" value="Chromosome"/>
</dbReference>
<organism evidence="4 5">
    <name type="scientific">Roseinatronobacter bogoriensis subsp. barguzinensis</name>
    <dbReference type="NCBI Taxonomy" id="441209"/>
    <lineage>
        <taxon>Bacteria</taxon>
        <taxon>Pseudomonadati</taxon>
        <taxon>Pseudomonadota</taxon>
        <taxon>Alphaproteobacteria</taxon>
        <taxon>Rhodobacterales</taxon>
        <taxon>Paracoccaceae</taxon>
        <taxon>Roseinatronobacter</taxon>
    </lineage>
</organism>
<gene>
    <name evidence="4" type="ORF">BG454_16465</name>
</gene>
<dbReference type="Gene3D" id="3.40.50.2020">
    <property type="match status" value="1"/>
</dbReference>
<comment type="similarity">
    <text evidence="1">Belongs to the ComF/GntX family.</text>
</comment>
<dbReference type="AlphaFoldDB" id="A0A2K8KL65"/>
<accession>A0A2K8KL65</accession>
<dbReference type="Pfam" id="PF18912">
    <property type="entry name" value="DZR_2"/>
    <property type="match status" value="1"/>
</dbReference>
<dbReference type="InterPro" id="IPR044005">
    <property type="entry name" value="DZR_2"/>
</dbReference>
<dbReference type="RefSeq" id="WP_084635012.1">
    <property type="nucleotide sequence ID" value="NZ_CP024899.1"/>
</dbReference>
<dbReference type="InterPro" id="IPR051910">
    <property type="entry name" value="ComF/GntX_DNA_util-trans"/>
</dbReference>